<comment type="similarity">
    <text evidence="1">Belongs to the AB hydrolase superfamily. AB hydrolase 2 family.</text>
</comment>
<dbReference type="SUPFAM" id="SSF53474">
    <property type="entry name" value="alpha/beta-Hydrolases"/>
    <property type="match status" value="1"/>
</dbReference>
<dbReference type="InterPro" id="IPR029058">
    <property type="entry name" value="AB_hydrolase_fold"/>
</dbReference>
<feature type="domain" description="Phospholipase/carboxylesterase/thioesterase" evidence="3">
    <location>
        <begin position="13"/>
        <end position="212"/>
    </location>
</feature>
<dbReference type="ESTHER" id="bdeba-q6mi80">
    <property type="family name" value="LYsophospholipase_carboxylesterase"/>
</dbReference>
<dbReference type="HOGENOM" id="CLU_049413_5_3_7"/>
<dbReference type="EC" id="3.1.1.1" evidence="4"/>
<protein>
    <submittedName>
        <fullName evidence="4">Serine esterase</fullName>
        <ecNumber evidence="4">3.1.1.1</ecNumber>
    </submittedName>
</protein>
<gene>
    <name evidence="4" type="ordered locus">Bd3289</name>
</gene>
<dbReference type="PANTHER" id="PTHR10655:SF17">
    <property type="entry name" value="LYSOPHOSPHOLIPASE-LIKE PROTEIN 1"/>
    <property type="match status" value="1"/>
</dbReference>
<dbReference type="InterPro" id="IPR003140">
    <property type="entry name" value="PLipase/COase/thioEstase"/>
</dbReference>
<dbReference type="InterPro" id="IPR050565">
    <property type="entry name" value="LYPA1-2/EST-like"/>
</dbReference>
<sequence length="220" mass="24560">MSLQYIYRPAKVKSSEKSPVLLLLHGVGSNEQSLLSLTEGLDPRFAVYSLRAPLVLGAGSFAWFHVNFTAQGPLHNQQEAEQSRKILIDFIRTLPKENPDIDAENIFVLGFSQGTIMGLSLALTEPDLFKGLVAISGRTLQETSAQAKERTYSRSPKVLLMHGRQDSKLPYTHGLNTEAVLKAASFDFQFESYEADHHITPQMLQDLHQWLIKRISAGPQ</sequence>
<dbReference type="RefSeq" id="WP_011165638.1">
    <property type="nucleotide sequence ID" value="NC_005363.1"/>
</dbReference>
<dbReference type="Pfam" id="PF02230">
    <property type="entry name" value="Abhydrolase_2"/>
    <property type="match status" value="1"/>
</dbReference>
<proteinExistence type="inferred from homology"/>
<name>Q6MI80_BDEBA</name>
<evidence type="ECO:0000256" key="2">
    <source>
        <dbReference type="ARBA" id="ARBA00022801"/>
    </source>
</evidence>
<dbReference type="AlphaFoldDB" id="Q6MI80"/>
<accession>Q6MI80</accession>
<dbReference type="GO" id="GO:0106435">
    <property type="term" value="F:carboxylesterase activity"/>
    <property type="evidence" value="ECO:0007669"/>
    <property type="project" value="UniProtKB-EC"/>
</dbReference>
<evidence type="ECO:0000313" key="5">
    <source>
        <dbReference type="Proteomes" id="UP000008080"/>
    </source>
</evidence>
<organism evidence="4 5">
    <name type="scientific">Bdellovibrio bacteriovorus (strain ATCC 15356 / DSM 50701 / NCIMB 9529 / HD100)</name>
    <dbReference type="NCBI Taxonomy" id="264462"/>
    <lineage>
        <taxon>Bacteria</taxon>
        <taxon>Pseudomonadati</taxon>
        <taxon>Bdellovibrionota</taxon>
        <taxon>Bdellovibrionia</taxon>
        <taxon>Bdellovibrionales</taxon>
        <taxon>Pseudobdellovibrionaceae</taxon>
        <taxon>Bdellovibrio</taxon>
    </lineage>
</organism>
<dbReference type="Proteomes" id="UP000008080">
    <property type="component" value="Chromosome"/>
</dbReference>
<evidence type="ECO:0000259" key="3">
    <source>
        <dbReference type="Pfam" id="PF02230"/>
    </source>
</evidence>
<keyword evidence="2 4" id="KW-0378">Hydrolase</keyword>
<dbReference type="GeneID" id="93014120"/>
<evidence type="ECO:0000313" key="4">
    <source>
        <dbReference type="EMBL" id="CAE78100.1"/>
    </source>
</evidence>
<dbReference type="eggNOG" id="COG0400">
    <property type="taxonomic scope" value="Bacteria"/>
</dbReference>
<dbReference type="PANTHER" id="PTHR10655">
    <property type="entry name" value="LYSOPHOSPHOLIPASE-RELATED"/>
    <property type="match status" value="1"/>
</dbReference>
<reference evidence="4 5" key="1">
    <citation type="journal article" date="2004" name="Science">
        <title>A predator unmasked: life cycle of Bdellovibrio bacteriovorus from a genomic perspective.</title>
        <authorList>
            <person name="Rendulic S."/>
            <person name="Jagtap P."/>
            <person name="Rosinus A."/>
            <person name="Eppinger M."/>
            <person name="Baar C."/>
            <person name="Lanz C."/>
            <person name="Keller H."/>
            <person name="Lambert C."/>
            <person name="Evans K.J."/>
            <person name="Goesmann A."/>
            <person name="Meyer F."/>
            <person name="Sockett R.E."/>
            <person name="Schuster S.C."/>
        </authorList>
    </citation>
    <scope>NUCLEOTIDE SEQUENCE [LARGE SCALE GENOMIC DNA]</scope>
    <source>
        <strain evidence="5">ATCC 15356 / DSM 50701 / NCIMB 9529 / HD100</strain>
    </source>
</reference>
<dbReference type="EMBL" id="BX842655">
    <property type="protein sequence ID" value="CAE78100.1"/>
    <property type="molecule type" value="Genomic_DNA"/>
</dbReference>
<dbReference type="Gene3D" id="3.40.50.1820">
    <property type="entry name" value="alpha/beta hydrolase"/>
    <property type="match status" value="1"/>
</dbReference>
<evidence type="ECO:0000256" key="1">
    <source>
        <dbReference type="ARBA" id="ARBA00006499"/>
    </source>
</evidence>
<dbReference type="STRING" id="264462.Bd3289"/>
<dbReference type="KEGG" id="bba:Bd3289"/>
<keyword evidence="5" id="KW-1185">Reference proteome</keyword>